<dbReference type="PANTHER" id="PTHR46561:SF15">
    <property type="entry name" value="G_PROTEIN_RECEP_F1_2 DOMAIN-CONTAINING PROTEIN"/>
    <property type="match status" value="1"/>
</dbReference>
<feature type="transmembrane region" description="Helical" evidence="5">
    <location>
        <begin position="226"/>
        <end position="250"/>
    </location>
</feature>
<dbReference type="GO" id="GO:0016020">
    <property type="term" value="C:membrane"/>
    <property type="evidence" value="ECO:0007669"/>
    <property type="project" value="UniProtKB-SubCell"/>
</dbReference>
<comment type="subcellular location">
    <subcellularLocation>
        <location evidence="1">Membrane</location>
        <topology evidence="1">Multi-pass membrane protein</topology>
    </subcellularLocation>
</comment>
<keyword evidence="3 5" id="KW-1133">Transmembrane helix</keyword>
<keyword evidence="2 5" id="KW-0812">Transmembrane</keyword>
<dbReference type="PANTHER" id="PTHR46561">
    <property type="entry name" value="SERPENTINE RECEPTOR, CLASS AB (CLASS A-LIKE)-RELATED"/>
    <property type="match status" value="1"/>
</dbReference>
<accession>A0A0R3S6Z7</accession>
<evidence type="ECO:0000256" key="2">
    <source>
        <dbReference type="ARBA" id="ARBA00022692"/>
    </source>
</evidence>
<dbReference type="InterPro" id="IPR019408">
    <property type="entry name" value="7TM_GPCR_serpentine_rcpt_Srab"/>
</dbReference>
<name>A0A0R3S6Z7_9BILA</name>
<evidence type="ECO:0000313" key="7">
    <source>
        <dbReference type="WBParaSite" id="EEL_0001056901-mRNA-1"/>
    </source>
</evidence>
<evidence type="ECO:0000256" key="5">
    <source>
        <dbReference type="SAM" id="Phobius"/>
    </source>
</evidence>
<sequence length="421" mass="48527">LLIICGNSSFRNRLLLGSEAEFYTDLRRLFTSTEVLPGICELIELIYVNNSRMRNVFIVEFLSSILAICTTLLALLAIIFNKTLHFNMRLLLLCFWGAIIITCIGTLIDSSYYLIAIVSKIDVERCAWLSFTKSDCIALRNVYYLGLVMFVIATLFLAIERAIATLLYQTYERSSRKWISILMALTQASYFSMLLWLLVIPLMYYQNHSEEHIFPYCAYELFNPKLIANIQLGVIAIQICSFVIIIVLWTHNNKKFLYRKSQNENVSVRYQLRENVSTSKLLVPLVTIITVLVLTSALLHVLLPSEQTDNYRIIVDQLITYCFYAEIQACFLPIASIILAIILCHTSKAIRSTLFHLLGLECCMEFGRRNSVNVSPEEFIRQSYFDQLHQQWNDLPISWNGTMCNGLEYKTFPNANPQQIQ</sequence>
<protein>
    <submittedName>
        <fullName evidence="7">G_PROTEIN_RECEP_F1_2 domain-containing protein</fullName>
    </submittedName>
</protein>
<feature type="transmembrane region" description="Helical" evidence="5">
    <location>
        <begin position="179"/>
        <end position="206"/>
    </location>
</feature>
<organism evidence="6 7">
    <name type="scientific">Elaeophora elaphi</name>
    <dbReference type="NCBI Taxonomy" id="1147741"/>
    <lineage>
        <taxon>Eukaryota</taxon>
        <taxon>Metazoa</taxon>
        <taxon>Ecdysozoa</taxon>
        <taxon>Nematoda</taxon>
        <taxon>Chromadorea</taxon>
        <taxon>Rhabditida</taxon>
        <taxon>Spirurina</taxon>
        <taxon>Spiruromorpha</taxon>
        <taxon>Filarioidea</taxon>
        <taxon>Onchocercidae</taxon>
        <taxon>Elaeophora</taxon>
    </lineage>
</organism>
<evidence type="ECO:0000256" key="3">
    <source>
        <dbReference type="ARBA" id="ARBA00022989"/>
    </source>
</evidence>
<dbReference type="Pfam" id="PF10292">
    <property type="entry name" value="7TM_GPCR_Srab"/>
    <property type="match status" value="1"/>
</dbReference>
<dbReference type="WBParaSite" id="EEL_0001056901-mRNA-1">
    <property type="protein sequence ID" value="EEL_0001056901-mRNA-1"/>
    <property type="gene ID" value="EEL_0001056901"/>
</dbReference>
<dbReference type="InterPro" id="IPR053286">
    <property type="entry name" value="Nematode_rcpt-like_srab"/>
</dbReference>
<proteinExistence type="predicted"/>
<feature type="transmembrane region" description="Helical" evidence="5">
    <location>
        <begin position="142"/>
        <end position="159"/>
    </location>
</feature>
<evidence type="ECO:0000256" key="4">
    <source>
        <dbReference type="ARBA" id="ARBA00023136"/>
    </source>
</evidence>
<keyword evidence="4 5" id="KW-0472">Membrane</keyword>
<dbReference type="Gene3D" id="1.20.1070.10">
    <property type="entry name" value="Rhodopsin 7-helix transmembrane proteins"/>
    <property type="match status" value="1"/>
</dbReference>
<reference evidence="7" key="1">
    <citation type="submission" date="2017-02" db="UniProtKB">
        <authorList>
            <consortium name="WormBaseParasite"/>
        </authorList>
    </citation>
    <scope>IDENTIFICATION</scope>
</reference>
<dbReference type="AlphaFoldDB" id="A0A0R3S6Z7"/>
<keyword evidence="6" id="KW-1185">Reference proteome</keyword>
<feature type="transmembrane region" description="Helical" evidence="5">
    <location>
        <begin position="323"/>
        <end position="344"/>
    </location>
</feature>
<dbReference type="Proteomes" id="UP000050640">
    <property type="component" value="Unplaced"/>
</dbReference>
<feature type="transmembrane region" description="Helical" evidence="5">
    <location>
        <begin position="57"/>
        <end position="78"/>
    </location>
</feature>
<evidence type="ECO:0000313" key="6">
    <source>
        <dbReference type="Proteomes" id="UP000050640"/>
    </source>
</evidence>
<dbReference type="SUPFAM" id="SSF81321">
    <property type="entry name" value="Family A G protein-coupled receptor-like"/>
    <property type="match status" value="1"/>
</dbReference>
<feature type="transmembrane region" description="Helical" evidence="5">
    <location>
        <begin position="90"/>
        <end position="115"/>
    </location>
</feature>
<feature type="transmembrane region" description="Helical" evidence="5">
    <location>
        <begin position="281"/>
        <end position="303"/>
    </location>
</feature>
<evidence type="ECO:0000256" key="1">
    <source>
        <dbReference type="ARBA" id="ARBA00004141"/>
    </source>
</evidence>